<dbReference type="EMBL" id="CM056813">
    <property type="protein sequence ID" value="KAJ8639272.1"/>
    <property type="molecule type" value="Genomic_DNA"/>
</dbReference>
<gene>
    <name evidence="1" type="ORF">MRB53_015966</name>
</gene>
<keyword evidence="2" id="KW-1185">Reference proteome</keyword>
<evidence type="ECO:0000313" key="1">
    <source>
        <dbReference type="EMBL" id="KAJ8639272.1"/>
    </source>
</evidence>
<organism evidence="1 2">
    <name type="scientific">Persea americana</name>
    <name type="common">Avocado</name>
    <dbReference type="NCBI Taxonomy" id="3435"/>
    <lineage>
        <taxon>Eukaryota</taxon>
        <taxon>Viridiplantae</taxon>
        <taxon>Streptophyta</taxon>
        <taxon>Embryophyta</taxon>
        <taxon>Tracheophyta</taxon>
        <taxon>Spermatophyta</taxon>
        <taxon>Magnoliopsida</taxon>
        <taxon>Magnoliidae</taxon>
        <taxon>Laurales</taxon>
        <taxon>Lauraceae</taxon>
        <taxon>Persea</taxon>
    </lineage>
</organism>
<comment type="caution">
    <text evidence="1">The sequence shown here is derived from an EMBL/GenBank/DDBJ whole genome shotgun (WGS) entry which is preliminary data.</text>
</comment>
<name>A0ACC2M252_PERAE</name>
<evidence type="ECO:0000313" key="2">
    <source>
        <dbReference type="Proteomes" id="UP001234297"/>
    </source>
</evidence>
<reference evidence="1 2" key="1">
    <citation type="journal article" date="2022" name="Hortic Res">
        <title>A haplotype resolved chromosomal level avocado genome allows analysis of novel avocado genes.</title>
        <authorList>
            <person name="Nath O."/>
            <person name="Fletcher S.J."/>
            <person name="Hayward A."/>
            <person name="Shaw L.M."/>
            <person name="Masouleh A.K."/>
            <person name="Furtado A."/>
            <person name="Henry R.J."/>
            <person name="Mitter N."/>
        </authorList>
    </citation>
    <scope>NUCLEOTIDE SEQUENCE [LARGE SCALE GENOMIC DNA]</scope>
    <source>
        <strain evidence="2">cv. Hass</strain>
    </source>
</reference>
<accession>A0ACC2M252</accession>
<protein>
    <submittedName>
        <fullName evidence="1">Uncharacterized protein</fullName>
    </submittedName>
</protein>
<sequence length="285" mass="31322">MMGQAYYMENNMMGQGYMENNMMGQSYMENTEADACGDFFDELLLDFPNEDIQGGDLGGFEGCFPAAGDVDALSGSSLSANSGDSTCSVEVDFAAGLSVPCEDMAQLEWLSNFFEEDNIKMDINSDDSIQKDSSRFQTSSPVSVLESKPIQLSPERVVPGRARSKRSRPTSFSRSELSNGSAESEPPKKKIKEEKKKKKHRVDSVRVDSGVVRKCKHCGIEKTPQWRMGPMGPKTLCNACGVRYKSGRLFPEYRPAASPTFVAAVHSNSHKKVMEMRLCSGKGAI</sequence>
<dbReference type="Proteomes" id="UP001234297">
    <property type="component" value="Chromosome 5"/>
</dbReference>
<proteinExistence type="predicted"/>